<sequence length="161" mass="16311">MRFPPLPDTRTVASTRRCIAVAVIAVAMIAGLSGCFGFGPSLKERASHLEASLEEGGLRVTRAEATAPASFSGSLIVTVILEADVLESGPAVSADGLEGILRVVGREATGTNVGYAILYTQDGNGADVSTAEAARQLGLSETGSDGSLSLSKAELGAFAAE</sequence>
<dbReference type="AlphaFoldDB" id="A0A1H0NVU0"/>
<organism evidence="2 3">
    <name type="scientific">Microbacterium testaceum (strain StLB037)</name>
    <dbReference type="NCBI Taxonomy" id="979556"/>
    <lineage>
        <taxon>Bacteria</taxon>
        <taxon>Bacillati</taxon>
        <taxon>Actinomycetota</taxon>
        <taxon>Actinomycetes</taxon>
        <taxon>Micrococcales</taxon>
        <taxon>Microbacteriaceae</taxon>
        <taxon>Microbacterium</taxon>
    </lineage>
</organism>
<proteinExistence type="predicted"/>
<dbReference type="EMBL" id="FNJN01000003">
    <property type="protein sequence ID" value="SDO96877.1"/>
    <property type="molecule type" value="Genomic_DNA"/>
</dbReference>
<dbReference type="Proteomes" id="UP000186456">
    <property type="component" value="Unassembled WGS sequence"/>
</dbReference>
<reference evidence="2 3" key="1">
    <citation type="submission" date="2016-10" db="EMBL/GenBank/DDBJ databases">
        <authorList>
            <person name="de Groot N.N."/>
        </authorList>
    </citation>
    <scope>NUCLEOTIDE SEQUENCE [LARGE SCALE GENOMIC DNA]</scope>
    <source>
        <strain evidence="2 3">StLB037</strain>
    </source>
</reference>
<feature type="transmembrane region" description="Helical" evidence="1">
    <location>
        <begin position="20"/>
        <end position="39"/>
    </location>
</feature>
<evidence type="ECO:0000313" key="3">
    <source>
        <dbReference type="Proteomes" id="UP000186456"/>
    </source>
</evidence>
<keyword evidence="1" id="KW-0812">Transmembrane</keyword>
<gene>
    <name evidence="2" type="ORF">SAMN04487788_1585</name>
</gene>
<dbReference type="PROSITE" id="PS51257">
    <property type="entry name" value="PROKAR_LIPOPROTEIN"/>
    <property type="match status" value="1"/>
</dbReference>
<keyword evidence="1" id="KW-0472">Membrane</keyword>
<protein>
    <submittedName>
        <fullName evidence="2">Uncharacterized protein</fullName>
    </submittedName>
</protein>
<name>A0A1H0NVU0_MICTS</name>
<accession>A0A1H0NVU0</accession>
<keyword evidence="1" id="KW-1133">Transmembrane helix</keyword>
<evidence type="ECO:0000313" key="2">
    <source>
        <dbReference type="EMBL" id="SDO96877.1"/>
    </source>
</evidence>
<evidence type="ECO:0000256" key="1">
    <source>
        <dbReference type="SAM" id="Phobius"/>
    </source>
</evidence>
<dbReference type="RefSeq" id="WP_074694996.1">
    <property type="nucleotide sequence ID" value="NZ_FNJN01000003.1"/>
</dbReference>